<keyword evidence="2" id="KW-0732">Signal</keyword>
<proteinExistence type="predicted"/>
<evidence type="ECO:0000256" key="1">
    <source>
        <dbReference type="SAM" id="MobiDB-lite"/>
    </source>
</evidence>
<feature type="region of interest" description="Disordered" evidence="1">
    <location>
        <begin position="212"/>
        <end position="231"/>
    </location>
</feature>
<gene>
    <name evidence="3" type="ORF">ACG0Z6_00785</name>
</gene>
<evidence type="ECO:0008006" key="5">
    <source>
        <dbReference type="Google" id="ProtNLM"/>
    </source>
</evidence>
<comment type="caution">
    <text evidence="3">The sequence shown here is derived from an EMBL/GenBank/DDBJ whole genome shotgun (WGS) entry which is preliminary data.</text>
</comment>
<name>A0ABW7FR98_9BURK</name>
<evidence type="ECO:0000256" key="2">
    <source>
        <dbReference type="SAM" id="SignalP"/>
    </source>
</evidence>
<dbReference type="EMBL" id="JBIGHZ010000001">
    <property type="protein sequence ID" value="MFG6446770.1"/>
    <property type="molecule type" value="Genomic_DNA"/>
</dbReference>
<feature type="compositionally biased region" description="Polar residues" evidence="1">
    <location>
        <begin position="212"/>
        <end position="227"/>
    </location>
</feature>
<feature type="chain" id="PRO_5045655903" description="Capsule assembly protein Wzi" evidence="2">
    <location>
        <begin position="24"/>
        <end position="514"/>
    </location>
</feature>
<evidence type="ECO:0000313" key="4">
    <source>
        <dbReference type="Proteomes" id="UP001606099"/>
    </source>
</evidence>
<sequence length="514" mass="54087">MFRPLMSRALCAMLGAAALGVQAQSTETAQPPTVTAIDQRPAAFEMSWTPLRLNGGQRSALLGGSYLVALNETWGLGPSVYGAAKGDLGGFFASGLTLQGRWALGQDMHLSAGLFTGAGGGVSTPLNNTGGGLMLRPELSLRSQFGAWYLGLGVAQLRFPSGNIRDTNWTLVLGRSDRFLSFSPEEAGRWGRAGDRTGMGFDEVALNVVQDSPRASASRQRSGQTVSGRRGRAGADVRQYLGEGAWWGLEASGAAQGGNDGYMDVLANMGQDWALFSPRLRVGAQLSAGLGGGGDLDTGSGWLLRAGPTLRWITPWGPTLRLEAAWTKAPRGHYEARQLRLALALPLEPLSRTLSLPPLESAAVRLQTWTFGAHHFSRLPYKDGRQEGMTALTLGVTRQLGGPLYGVAQAGSAARGRAGAYAYGLFGLGLNSPAWSGWRTGAELLVGAAGGGGVAAGSGAVAQSQAWLQWEGLQSDGRLRLRLGAGQWRTLGQTHNSSPMFNLDLGYAFGTTGR</sequence>
<accession>A0ABW7FR98</accession>
<reference evidence="3 4" key="1">
    <citation type="submission" date="2024-08" db="EMBL/GenBank/DDBJ databases">
        <authorList>
            <person name="Lu H."/>
        </authorList>
    </citation>
    <scope>NUCLEOTIDE SEQUENCE [LARGE SCALE GENOMIC DNA]</scope>
    <source>
        <strain evidence="3 4">BYS180W</strain>
    </source>
</reference>
<protein>
    <recommendedName>
        <fullName evidence="5">Capsule assembly protein Wzi</fullName>
    </recommendedName>
</protein>
<feature type="signal peptide" evidence="2">
    <location>
        <begin position="1"/>
        <end position="23"/>
    </location>
</feature>
<organism evidence="3 4">
    <name type="scientific">Roseateles rivi</name>
    <dbReference type="NCBI Taxonomy" id="3299028"/>
    <lineage>
        <taxon>Bacteria</taxon>
        <taxon>Pseudomonadati</taxon>
        <taxon>Pseudomonadota</taxon>
        <taxon>Betaproteobacteria</taxon>
        <taxon>Burkholderiales</taxon>
        <taxon>Sphaerotilaceae</taxon>
        <taxon>Roseateles</taxon>
    </lineage>
</organism>
<dbReference type="Proteomes" id="UP001606099">
    <property type="component" value="Unassembled WGS sequence"/>
</dbReference>
<dbReference type="RefSeq" id="WP_394457882.1">
    <property type="nucleotide sequence ID" value="NZ_JBIGHZ010000001.1"/>
</dbReference>
<keyword evidence="4" id="KW-1185">Reference proteome</keyword>
<evidence type="ECO:0000313" key="3">
    <source>
        <dbReference type="EMBL" id="MFG6446770.1"/>
    </source>
</evidence>